<sequence length="318" mass="32911">MRSAAEDVSQLIREQMGSHAPGAVLGHSMGGKVALALLEGAAGAAADAASSQQQQRQQQQRDHGHGDARWCSPPRQLWVLDSQPGKVSAEQDAGTGVSRVLREVQSVPLPIPSRAWLLQHLRSRGLSEALAAWLASSTVPAAHPGLHHPHTHTHAHPPSHDAGGHQTHAQPGAQHAHRGTNGHGGGGTGGGGTGGSGGQPLTWAFDVQGAGALYMSYRTTDYWHVLERPPPGAQVHLVQGGRSDRWPDDMQRRLLAAAAAGRAAPAPAAAAAFAAANGGGGSGGGTFEHHVLEGAGHWLHVDKPQGLLRMVLPRLAGL</sequence>
<dbReference type="EMBL" id="LSYV01000058">
    <property type="protein sequence ID" value="KXZ45178.1"/>
    <property type="molecule type" value="Genomic_DNA"/>
</dbReference>
<protein>
    <recommendedName>
        <fullName evidence="6">AB hydrolase-1 domain-containing protein</fullName>
    </recommendedName>
</protein>
<feature type="region of interest" description="Disordered" evidence="3">
    <location>
        <begin position="47"/>
        <end position="72"/>
    </location>
</feature>
<organism evidence="4 5">
    <name type="scientific">Gonium pectorale</name>
    <name type="common">Green alga</name>
    <dbReference type="NCBI Taxonomy" id="33097"/>
    <lineage>
        <taxon>Eukaryota</taxon>
        <taxon>Viridiplantae</taxon>
        <taxon>Chlorophyta</taxon>
        <taxon>core chlorophytes</taxon>
        <taxon>Chlorophyceae</taxon>
        <taxon>CS clade</taxon>
        <taxon>Chlamydomonadales</taxon>
        <taxon>Volvocaceae</taxon>
        <taxon>Gonium</taxon>
    </lineage>
</organism>
<dbReference type="Gene3D" id="3.40.50.1820">
    <property type="entry name" value="alpha/beta hydrolase"/>
    <property type="match status" value="2"/>
</dbReference>
<dbReference type="STRING" id="33097.A0A150G5T6"/>
<accession>A0A150G5T6</accession>
<reference evidence="5" key="1">
    <citation type="journal article" date="2016" name="Nat. Commun.">
        <title>The Gonium pectorale genome demonstrates co-option of cell cycle regulation during the evolution of multicellularity.</title>
        <authorList>
            <person name="Hanschen E.R."/>
            <person name="Marriage T.N."/>
            <person name="Ferris P.J."/>
            <person name="Hamaji T."/>
            <person name="Toyoda A."/>
            <person name="Fujiyama A."/>
            <person name="Neme R."/>
            <person name="Noguchi H."/>
            <person name="Minakuchi Y."/>
            <person name="Suzuki M."/>
            <person name="Kawai-Toyooka H."/>
            <person name="Smith D.R."/>
            <person name="Sparks H."/>
            <person name="Anderson J."/>
            <person name="Bakaric R."/>
            <person name="Luria V."/>
            <person name="Karger A."/>
            <person name="Kirschner M.W."/>
            <person name="Durand P.M."/>
            <person name="Michod R.E."/>
            <person name="Nozaki H."/>
            <person name="Olson B.J."/>
        </authorList>
    </citation>
    <scope>NUCLEOTIDE SEQUENCE [LARGE SCALE GENOMIC DNA]</scope>
    <source>
        <strain evidence="5">NIES-2863</strain>
    </source>
</reference>
<dbReference type="GO" id="GO:0016787">
    <property type="term" value="F:hydrolase activity"/>
    <property type="evidence" value="ECO:0007669"/>
    <property type="project" value="UniProtKB-KW"/>
</dbReference>
<evidence type="ECO:0000313" key="4">
    <source>
        <dbReference type="EMBL" id="KXZ45178.1"/>
    </source>
</evidence>
<proteinExistence type="inferred from homology"/>
<feature type="compositionally biased region" description="Low complexity" evidence="3">
    <location>
        <begin position="47"/>
        <end position="58"/>
    </location>
</feature>
<dbReference type="OrthoDB" id="8119704at2759"/>
<dbReference type="Proteomes" id="UP000075714">
    <property type="component" value="Unassembled WGS sequence"/>
</dbReference>
<dbReference type="InterPro" id="IPR029058">
    <property type="entry name" value="AB_hydrolase_fold"/>
</dbReference>
<feature type="compositionally biased region" description="Basic residues" evidence="3">
    <location>
        <begin position="145"/>
        <end position="157"/>
    </location>
</feature>
<evidence type="ECO:0000256" key="1">
    <source>
        <dbReference type="ARBA" id="ARBA00010088"/>
    </source>
</evidence>
<keyword evidence="2" id="KW-0378">Hydrolase</keyword>
<dbReference type="InterPro" id="IPR051601">
    <property type="entry name" value="Serine_prot/Carboxylest_S33"/>
</dbReference>
<keyword evidence="5" id="KW-1185">Reference proteome</keyword>
<comment type="caution">
    <text evidence="4">The sequence shown here is derived from an EMBL/GenBank/DDBJ whole genome shotgun (WGS) entry which is preliminary data.</text>
</comment>
<name>A0A150G5T6_GONPE</name>
<feature type="compositionally biased region" description="Basic and acidic residues" evidence="3">
    <location>
        <begin position="59"/>
        <end position="68"/>
    </location>
</feature>
<dbReference type="PANTHER" id="PTHR43248">
    <property type="entry name" value="2-SUCCINYL-6-HYDROXY-2,4-CYCLOHEXADIENE-1-CARBOXYLATE SYNTHASE"/>
    <property type="match status" value="1"/>
</dbReference>
<feature type="region of interest" description="Disordered" evidence="3">
    <location>
        <begin position="141"/>
        <end position="200"/>
    </location>
</feature>
<feature type="compositionally biased region" description="Gly residues" evidence="3">
    <location>
        <begin position="181"/>
        <end position="198"/>
    </location>
</feature>
<dbReference type="AlphaFoldDB" id="A0A150G5T6"/>
<evidence type="ECO:0000256" key="2">
    <source>
        <dbReference type="ARBA" id="ARBA00022801"/>
    </source>
</evidence>
<dbReference type="PANTHER" id="PTHR43248:SF3">
    <property type="entry name" value="AB HYDROLASE-1 DOMAIN-CONTAINING PROTEIN"/>
    <property type="match status" value="1"/>
</dbReference>
<dbReference type="SUPFAM" id="SSF53474">
    <property type="entry name" value="alpha/beta-Hydrolases"/>
    <property type="match status" value="1"/>
</dbReference>
<evidence type="ECO:0000313" key="5">
    <source>
        <dbReference type="Proteomes" id="UP000075714"/>
    </source>
</evidence>
<evidence type="ECO:0000256" key="3">
    <source>
        <dbReference type="SAM" id="MobiDB-lite"/>
    </source>
</evidence>
<gene>
    <name evidence="4" type="ORF">GPECTOR_57g468</name>
</gene>
<evidence type="ECO:0008006" key="6">
    <source>
        <dbReference type="Google" id="ProtNLM"/>
    </source>
</evidence>
<comment type="similarity">
    <text evidence="1">Belongs to the peptidase S33 family.</text>
</comment>